<dbReference type="AlphaFoldDB" id="A0A6A5SKL7"/>
<reference evidence="2" key="1">
    <citation type="journal article" date="2020" name="Stud. Mycol.">
        <title>101 Dothideomycetes genomes: a test case for predicting lifestyles and emergence of pathogens.</title>
        <authorList>
            <person name="Haridas S."/>
            <person name="Albert R."/>
            <person name="Binder M."/>
            <person name="Bloem J."/>
            <person name="Labutti K."/>
            <person name="Salamov A."/>
            <person name="Andreopoulos B."/>
            <person name="Baker S."/>
            <person name="Barry K."/>
            <person name="Bills G."/>
            <person name="Bluhm B."/>
            <person name="Cannon C."/>
            <person name="Castanera R."/>
            <person name="Culley D."/>
            <person name="Daum C."/>
            <person name="Ezra D."/>
            <person name="Gonzalez J."/>
            <person name="Henrissat B."/>
            <person name="Kuo A."/>
            <person name="Liang C."/>
            <person name="Lipzen A."/>
            <person name="Lutzoni F."/>
            <person name="Magnuson J."/>
            <person name="Mondo S."/>
            <person name="Nolan M."/>
            <person name="Ohm R."/>
            <person name="Pangilinan J."/>
            <person name="Park H.-J."/>
            <person name="Ramirez L."/>
            <person name="Alfaro M."/>
            <person name="Sun H."/>
            <person name="Tritt A."/>
            <person name="Yoshinaga Y."/>
            <person name="Zwiers L.-H."/>
            <person name="Turgeon B."/>
            <person name="Goodwin S."/>
            <person name="Spatafora J."/>
            <person name="Crous P."/>
            <person name="Grigoriev I."/>
        </authorList>
    </citation>
    <scope>NUCLEOTIDE SEQUENCE</scope>
    <source>
        <strain evidence="2">CBS 161.51</strain>
    </source>
</reference>
<dbReference type="Proteomes" id="UP000800038">
    <property type="component" value="Unassembled WGS sequence"/>
</dbReference>
<gene>
    <name evidence="2" type="ORF">EJ02DRAFT_514121</name>
</gene>
<dbReference type="PANTHER" id="PTHR42085">
    <property type="entry name" value="F-BOX DOMAIN-CONTAINING PROTEIN"/>
    <property type="match status" value="1"/>
</dbReference>
<evidence type="ECO:0000256" key="1">
    <source>
        <dbReference type="SAM" id="MobiDB-lite"/>
    </source>
</evidence>
<organism evidence="2 3">
    <name type="scientific">Clathrospora elynae</name>
    <dbReference type="NCBI Taxonomy" id="706981"/>
    <lineage>
        <taxon>Eukaryota</taxon>
        <taxon>Fungi</taxon>
        <taxon>Dikarya</taxon>
        <taxon>Ascomycota</taxon>
        <taxon>Pezizomycotina</taxon>
        <taxon>Dothideomycetes</taxon>
        <taxon>Pleosporomycetidae</taxon>
        <taxon>Pleosporales</taxon>
        <taxon>Diademaceae</taxon>
        <taxon>Clathrospora</taxon>
    </lineage>
</organism>
<name>A0A6A5SKL7_9PLEO</name>
<sequence length="329" mass="37898">MAPPSYTRATTSSTSRATSTSSKSDDTTTQTSTPEKNRNKKNLKRPSKLTPQARQSINYHQNLHPIKPQNSSKPCPLATLPSELRVYIYTFYYLSRQQQQTSSSCPKPRKTPPILHLCRAMRIEAAYTYYTTTPFTFAVRNLDFGPVTRWMDSLSLEHRGLLSRNSKLTINAIPAIRHTFAYPPPEYLLDGYVVDHWKACQQFGNLYMAVHKKHFVMFCRLASWFLWCDKAGITWGYAFPMLFHSHLLAHKNMVREFLRRDIVGLTEPCVRKAWTKNGDKAGLVKREMLRWLDALNTYYVQLTGCDTDVGAGRQWRERMSAVKGAVESW</sequence>
<dbReference type="PANTHER" id="PTHR42085:SF1">
    <property type="entry name" value="F-BOX DOMAIN-CONTAINING PROTEIN"/>
    <property type="match status" value="1"/>
</dbReference>
<feature type="region of interest" description="Disordered" evidence="1">
    <location>
        <begin position="1"/>
        <end position="51"/>
    </location>
</feature>
<evidence type="ECO:0000313" key="3">
    <source>
        <dbReference type="Proteomes" id="UP000800038"/>
    </source>
</evidence>
<protein>
    <submittedName>
        <fullName evidence="2">Uncharacterized protein</fullName>
    </submittedName>
</protein>
<feature type="compositionally biased region" description="Low complexity" evidence="1">
    <location>
        <begin position="1"/>
        <end position="33"/>
    </location>
</feature>
<dbReference type="OrthoDB" id="3942472at2759"/>
<dbReference type="EMBL" id="ML976089">
    <property type="protein sequence ID" value="KAF1939076.1"/>
    <property type="molecule type" value="Genomic_DNA"/>
</dbReference>
<feature type="compositionally biased region" description="Basic residues" evidence="1">
    <location>
        <begin position="38"/>
        <end position="47"/>
    </location>
</feature>
<accession>A0A6A5SKL7</accession>
<dbReference type="InterPro" id="IPR038883">
    <property type="entry name" value="AN11006-like"/>
</dbReference>
<evidence type="ECO:0000313" key="2">
    <source>
        <dbReference type="EMBL" id="KAF1939076.1"/>
    </source>
</evidence>
<keyword evidence="3" id="KW-1185">Reference proteome</keyword>
<proteinExistence type="predicted"/>